<evidence type="ECO:0000313" key="1">
    <source>
        <dbReference type="EMBL" id="BAP54755.1"/>
    </source>
</evidence>
<dbReference type="STRING" id="40754.THII_0458"/>
<organism evidence="1 2">
    <name type="scientific">Thioploca ingrica</name>
    <dbReference type="NCBI Taxonomy" id="40754"/>
    <lineage>
        <taxon>Bacteria</taxon>
        <taxon>Pseudomonadati</taxon>
        <taxon>Pseudomonadota</taxon>
        <taxon>Gammaproteobacteria</taxon>
        <taxon>Thiotrichales</taxon>
        <taxon>Thiotrichaceae</taxon>
        <taxon>Thioploca</taxon>
    </lineage>
</organism>
<dbReference type="KEGG" id="tig:THII_0458"/>
<keyword evidence="2" id="KW-1185">Reference proteome</keyword>
<protein>
    <submittedName>
        <fullName evidence="1">Uncharacterized protein</fullName>
    </submittedName>
</protein>
<accession>A0A090AIR8</accession>
<sequence>MIGLSLLLRTREGPKPTSPSLSIVVIMVAAKTEEPNKAVVKIENRGKKN</sequence>
<evidence type="ECO:0000313" key="2">
    <source>
        <dbReference type="Proteomes" id="UP000031623"/>
    </source>
</evidence>
<dbReference type="Proteomes" id="UP000031623">
    <property type="component" value="Chromosome"/>
</dbReference>
<reference evidence="1 2" key="1">
    <citation type="journal article" date="2014" name="ISME J.">
        <title>Ecophysiology of Thioploca ingrica as revealed by the complete genome sequence supplemented with proteomic evidence.</title>
        <authorList>
            <person name="Kojima H."/>
            <person name="Ogura Y."/>
            <person name="Yamamoto N."/>
            <person name="Togashi T."/>
            <person name="Mori H."/>
            <person name="Watanabe T."/>
            <person name="Nemoto F."/>
            <person name="Kurokawa K."/>
            <person name="Hayashi T."/>
            <person name="Fukui M."/>
        </authorList>
    </citation>
    <scope>NUCLEOTIDE SEQUENCE [LARGE SCALE GENOMIC DNA]</scope>
</reference>
<proteinExistence type="predicted"/>
<dbReference type="EMBL" id="AP014633">
    <property type="protein sequence ID" value="BAP54755.1"/>
    <property type="molecule type" value="Genomic_DNA"/>
</dbReference>
<name>A0A090AIR8_9GAMM</name>
<dbReference type="HOGENOM" id="CLU_3141736_0_0_6"/>
<dbReference type="AlphaFoldDB" id="A0A090AIR8"/>
<gene>
    <name evidence="1" type="ORF">THII_0458</name>
</gene>